<feature type="domain" description="SnoaL-like" evidence="1">
    <location>
        <begin position="11"/>
        <end position="134"/>
    </location>
</feature>
<dbReference type="Gene3D" id="3.10.450.50">
    <property type="match status" value="1"/>
</dbReference>
<dbReference type="STRING" id="1703345.A3860_11920"/>
<dbReference type="Pfam" id="PF13474">
    <property type="entry name" value="SnoaL_3"/>
    <property type="match status" value="1"/>
</dbReference>
<gene>
    <name evidence="2" type="ORF">A3860_11920</name>
</gene>
<comment type="caution">
    <text evidence="2">The sequence shown here is derived from an EMBL/GenBank/DDBJ whole genome shotgun (WGS) entry which is preliminary data.</text>
</comment>
<evidence type="ECO:0000259" key="1">
    <source>
        <dbReference type="Pfam" id="PF13474"/>
    </source>
</evidence>
<dbReference type="AlphaFoldDB" id="A0A1V9FGB4"/>
<name>A0A1V9FGB4_9BACT</name>
<reference evidence="2 3" key="1">
    <citation type="submission" date="2016-03" db="EMBL/GenBank/DDBJ databases">
        <title>Niastella vici sp. nov., isolated from farmland soil.</title>
        <authorList>
            <person name="Chen L."/>
            <person name="Wang D."/>
            <person name="Yang S."/>
            <person name="Wang G."/>
        </authorList>
    </citation>
    <scope>NUCLEOTIDE SEQUENCE [LARGE SCALE GENOMIC DNA]</scope>
    <source>
        <strain evidence="2 3">DJ57</strain>
    </source>
</reference>
<dbReference type="InterPro" id="IPR032710">
    <property type="entry name" value="NTF2-like_dom_sf"/>
</dbReference>
<evidence type="ECO:0000313" key="2">
    <source>
        <dbReference type="EMBL" id="OQP57256.1"/>
    </source>
</evidence>
<proteinExistence type="predicted"/>
<keyword evidence="3" id="KW-1185">Reference proteome</keyword>
<dbReference type="Proteomes" id="UP000192796">
    <property type="component" value="Unassembled WGS sequence"/>
</dbReference>
<dbReference type="EMBL" id="LVYD01000124">
    <property type="protein sequence ID" value="OQP57256.1"/>
    <property type="molecule type" value="Genomic_DNA"/>
</dbReference>
<dbReference type="InterPro" id="IPR037401">
    <property type="entry name" value="SnoaL-like"/>
</dbReference>
<evidence type="ECO:0000313" key="3">
    <source>
        <dbReference type="Proteomes" id="UP000192796"/>
    </source>
</evidence>
<protein>
    <recommendedName>
        <fullName evidence="1">SnoaL-like domain-containing protein</fullName>
    </recommendedName>
</protein>
<dbReference type="OrthoDB" id="120856at2"/>
<sequence length="147" mass="16198">MTGSGDDAAAIRALTFRFIQAFNAGDIEAIMSNYVRDESLVVFDVVPRKEYRGADAYREAWADMFARMEGSPKMEVAGQAITVDGAVAFGHCFMYVTGTDTQGHLVNRWVRVTNGYRKIAGNWLIALEHISVPVDLASGKLVPIQRP</sequence>
<dbReference type="SUPFAM" id="SSF54427">
    <property type="entry name" value="NTF2-like"/>
    <property type="match status" value="1"/>
</dbReference>
<dbReference type="RefSeq" id="WP_081156222.1">
    <property type="nucleotide sequence ID" value="NZ_LVYD01000124.1"/>
</dbReference>
<accession>A0A1V9FGB4</accession>
<organism evidence="2 3">
    <name type="scientific">Niastella vici</name>
    <dbReference type="NCBI Taxonomy" id="1703345"/>
    <lineage>
        <taxon>Bacteria</taxon>
        <taxon>Pseudomonadati</taxon>
        <taxon>Bacteroidota</taxon>
        <taxon>Chitinophagia</taxon>
        <taxon>Chitinophagales</taxon>
        <taxon>Chitinophagaceae</taxon>
        <taxon>Niastella</taxon>
    </lineage>
</organism>